<accession>R7U4E9</accession>
<keyword evidence="1" id="KW-0732">Signal</keyword>
<evidence type="ECO:0000256" key="1">
    <source>
        <dbReference type="SAM" id="SignalP"/>
    </source>
</evidence>
<dbReference type="Gene3D" id="3.40.50.1820">
    <property type="entry name" value="alpha/beta hydrolase"/>
    <property type="match status" value="1"/>
</dbReference>
<organism evidence="2">
    <name type="scientific">Capitella teleta</name>
    <name type="common">Polychaete worm</name>
    <dbReference type="NCBI Taxonomy" id="283909"/>
    <lineage>
        <taxon>Eukaryota</taxon>
        <taxon>Metazoa</taxon>
        <taxon>Spiralia</taxon>
        <taxon>Lophotrochozoa</taxon>
        <taxon>Annelida</taxon>
        <taxon>Polychaeta</taxon>
        <taxon>Sedentaria</taxon>
        <taxon>Scolecida</taxon>
        <taxon>Capitellidae</taxon>
        <taxon>Capitella</taxon>
    </lineage>
</organism>
<dbReference type="Pfam" id="PF10142">
    <property type="entry name" value="PhoPQ_related"/>
    <property type="match status" value="1"/>
</dbReference>
<dbReference type="EMBL" id="KB305654">
    <property type="protein sequence ID" value="ELU00839.1"/>
    <property type="molecule type" value="Genomic_DNA"/>
</dbReference>
<evidence type="ECO:0008006" key="5">
    <source>
        <dbReference type="Google" id="ProtNLM"/>
    </source>
</evidence>
<dbReference type="HOGENOM" id="CLU_036488_1_0_1"/>
<sequence>MLLFAVLLLASGACAVDWNVTTPLDEYVHSDDGYFEYDVIEEYDEGDHMLYVLNMTSQMWQNETLTTAPVWWHYLAIFVPTDASPPTPGEGRMARMAEFTRRVGVVSALLMMIPNQPIIFVDDPVIRIEDSIIGYTWKILVEDEGEDEDLDRSLNLLFPMTKAAKRALDTVEEFVPTVSDLAPTQFMATGYSKRGWTTWLLGATDQRVFAMAPTVFDLLGMYENLHHHHRSFGGWSWAFLPYWNEDVARYLNHPRFQLLAEDVDAINYNERLTMPKMLILAGNDQFFPSSGSHYFFDELAEPKFMCMWENDDHSLGDHQDEIDRNLEAFFTAARTGFDFPEVKWERTNDEEGGTLVLTGDEPLSVVGWMLDTTNKTCEEERDACRRDTRFRALNGLTDNEFDLYDVEDLDGSYRLHFPTRDEDGYRVFFMDMTYPGPEDLELRFTTEVNFVQDDFPFPRCETEEECHGILV</sequence>
<dbReference type="InterPro" id="IPR029058">
    <property type="entry name" value="AB_hydrolase_fold"/>
</dbReference>
<dbReference type="OMA" id="HNLELTH"/>
<dbReference type="PANTHER" id="PTHR31497:SF0">
    <property type="entry name" value="AUTOCRINE PROLIFERATION REPRESSOR PROTEIN A"/>
    <property type="match status" value="1"/>
</dbReference>
<reference evidence="4" key="1">
    <citation type="submission" date="2012-12" db="EMBL/GenBank/DDBJ databases">
        <authorList>
            <person name="Hellsten U."/>
            <person name="Grimwood J."/>
            <person name="Chapman J.A."/>
            <person name="Shapiro H."/>
            <person name="Aerts A."/>
            <person name="Otillar R.P."/>
            <person name="Terry A.Y."/>
            <person name="Boore J.L."/>
            <person name="Simakov O."/>
            <person name="Marletaz F."/>
            <person name="Cho S.-J."/>
            <person name="Edsinger-Gonzales E."/>
            <person name="Havlak P."/>
            <person name="Kuo D.-H."/>
            <person name="Larsson T."/>
            <person name="Lv J."/>
            <person name="Arendt D."/>
            <person name="Savage R."/>
            <person name="Osoegawa K."/>
            <person name="de Jong P."/>
            <person name="Lindberg D.R."/>
            <person name="Seaver E.C."/>
            <person name="Weisblat D.A."/>
            <person name="Putnam N.H."/>
            <person name="Grigoriev I.V."/>
            <person name="Rokhsar D.S."/>
        </authorList>
    </citation>
    <scope>NUCLEOTIDE SEQUENCE</scope>
    <source>
        <strain evidence="4">I ESC-2004</strain>
    </source>
</reference>
<dbReference type="EnsemblMetazoa" id="CapteT221748">
    <property type="protein sequence ID" value="CapteP221748"/>
    <property type="gene ID" value="CapteG221748"/>
</dbReference>
<reference evidence="2 4" key="2">
    <citation type="journal article" date="2013" name="Nature">
        <title>Insights into bilaterian evolution from three spiralian genomes.</title>
        <authorList>
            <person name="Simakov O."/>
            <person name="Marletaz F."/>
            <person name="Cho S.J."/>
            <person name="Edsinger-Gonzales E."/>
            <person name="Havlak P."/>
            <person name="Hellsten U."/>
            <person name="Kuo D.H."/>
            <person name="Larsson T."/>
            <person name="Lv J."/>
            <person name="Arendt D."/>
            <person name="Savage R."/>
            <person name="Osoegawa K."/>
            <person name="de Jong P."/>
            <person name="Grimwood J."/>
            <person name="Chapman J.A."/>
            <person name="Shapiro H."/>
            <person name="Aerts A."/>
            <person name="Otillar R.P."/>
            <person name="Terry A.Y."/>
            <person name="Boore J.L."/>
            <person name="Grigoriev I.V."/>
            <person name="Lindberg D.R."/>
            <person name="Seaver E.C."/>
            <person name="Weisblat D.A."/>
            <person name="Putnam N.H."/>
            <person name="Rokhsar D.S."/>
        </authorList>
    </citation>
    <scope>NUCLEOTIDE SEQUENCE</scope>
    <source>
        <strain evidence="2 4">I ESC-2004</strain>
    </source>
</reference>
<dbReference type="Proteomes" id="UP000014760">
    <property type="component" value="Unassembled WGS sequence"/>
</dbReference>
<dbReference type="OrthoDB" id="2020799at2759"/>
<proteinExistence type="predicted"/>
<feature type="signal peptide" evidence="1">
    <location>
        <begin position="1"/>
        <end position="15"/>
    </location>
</feature>
<gene>
    <name evidence="2" type="ORF">CAPTEDRAFT_221748</name>
</gene>
<evidence type="ECO:0000313" key="4">
    <source>
        <dbReference type="Proteomes" id="UP000014760"/>
    </source>
</evidence>
<dbReference type="PANTHER" id="PTHR31497">
    <property type="entry name" value="AUTOCRINE PROLIFERATION REPRESSOR PROTEIN A"/>
    <property type="match status" value="1"/>
</dbReference>
<keyword evidence="4" id="KW-1185">Reference proteome</keyword>
<feature type="chain" id="PRO_5011952013" description="PhoPQ-activated pathogenicity-related protein" evidence="1">
    <location>
        <begin position="16"/>
        <end position="471"/>
    </location>
</feature>
<evidence type="ECO:0000313" key="3">
    <source>
        <dbReference type="EnsemblMetazoa" id="CapteP221748"/>
    </source>
</evidence>
<evidence type="ECO:0000313" key="2">
    <source>
        <dbReference type="EMBL" id="ELU00839.1"/>
    </source>
</evidence>
<reference evidence="3" key="3">
    <citation type="submission" date="2015-06" db="UniProtKB">
        <authorList>
            <consortium name="EnsemblMetazoa"/>
        </authorList>
    </citation>
    <scope>IDENTIFICATION</scope>
</reference>
<dbReference type="AlphaFoldDB" id="R7U4E9"/>
<dbReference type="InterPro" id="IPR009199">
    <property type="entry name" value="PhoPQ-act_pathogen-rel_PqaA"/>
</dbReference>
<dbReference type="EMBL" id="AMQN01009530">
    <property type="status" value="NOT_ANNOTATED_CDS"/>
    <property type="molecule type" value="Genomic_DNA"/>
</dbReference>
<name>R7U4E9_CAPTE</name>
<protein>
    <recommendedName>
        <fullName evidence="5">PhoPQ-activated pathogenicity-related protein</fullName>
    </recommendedName>
</protein>
<dbReference type="SUPFAM" id="SSF53474">
    <property type="entry name" value="alpha/beta-Hydrolases"/>
    <property type="match status" value="1"/>
</dbReference>